<dbReference type="PANTHER" id="PTHR33395">
    <property type="entry name" value="TRANSCRIPTASE, PUTATIVE-RELATED-RELATED"/>
    <property type="match status" value="1"/>
</dbReference>
<reference evidence="1 2" key="2">
    <citation type="submission" date="2018-11" db="EMBL/GenBank/DDBJ databases">
        <authorList>
            <consortium name="Pathogen Informatics"/>
        </authorList>
    </citation>
    <scope>NUCLEOTIDE SEQUENCE [LARGE SCALE GENOMIC DNA]</scope>
    <source>
        <strain evidence="1 2">NST_G2</strain>
    </source>
</reference>
<evidence type="ECO:0000313" key="2">
    <source>
        <dbReference type="Proteomes" id="UP000275846"/>
    </source>
</evidence>
<dbReference type="AlphaFoldDB" id="A0A183SDN3"/>
<protein>
    <submittedName>
        <fullName evidence="1 3">Uncharacterized protein</fullName>
    </submittedName>
</protein>
<proteinExistence type="predicted"/>
<reference evidence="3" key="1">
    <citation type="submission" date="2016-06" db="UniProtKB">
        <authorList>
            <consortium name="WormBaseParasite"/>
        </authorList>
    </citation>
    <scope>IDENTIFICATION</scope>
</reference>
<gene>
    <name evidence="1" type="ORF">SSLN_LOCUS2331</name>
</gene>
<dbReference type="STRING" id="70667.A0A183SDN3"/>
<accession>A0A183SDN3</accession>
<dbReference type="PANTHER" id="PTHR33395:SF22">
    <property type="entry name" value="REVERSE TRANSCRIPTASE DOMAIN-CONTAINING PROTEIN"/>
    <property type="match status" value="1"/>
</dbReference>
<evidence type="ECO:0000313" key="1">
    <source>
        <dbReference type="EMBL" id="VDL88716.1"/>
    </source>
</evidence>
<name>A0A183SDN3_SCHSO</name>
<keyword evidence="2" id="KW-1185">Reference proteome</keyword>
<sequence>MDGNGVEIFESCEKAEFFGWLFASVFTREPELQLENDNSGVIDAGSVLEFILFPEPLVERELKNLKEAKSSGPDDLPPKFLKELAGELSKPLTHIFNSSFESGKLPSEWKAANIYPYTRSRLDLMSTVIGLSALPPFAVK</sequence>
<organism evidence="3">
    <name type="scientific">Schistocephalus solidus</name>
    <name type="common">Tapeworm</name>
    <dbReference type="NCBI Taxonomy" id="70667"/>
    <lineage>
        <taxon>Eukaryota</taxon>
        <taxon>Metazoa</taxon>
        <taxon>Spiralia</taxon>
        <taxon>Lophotrochozoa</taxon>
        <taxon>Platyhelminthes</taxon>
        <taxon>Cestoda</taxon>
        <taxon>Eucestoda</taxon>
        <taxon>Diphyllobothriidea</taxon>
        <taxon>Diphyllobothriidae</taxon>
        <taxon>Schistocephalus</taxon>
    </lineage>
</organism>
<evidence type="ECO:0000313" key="3">
    <source>
        <dbReference type="WBParaSite" id="SSLN_0000240101-mRNA-1"/>
    </source>
</evidence>
<dbReference type="Proteomes" id="UP000275846">
    <property type="component" value="Unassembled WGS sequence"/>
</dbReference>
<dbReference type="OrthoDB" id="6264139at2759"/>
<dbReference type="WBParaSite" id="SSLN_0000240101-mRNA-1">
    <property type="protein sequence ID" value="SSLN_0000240101-mRNA-1"/>
    <property type="gene ID" value="SSLN_0000240101"/>
</dbReference>
<dbReference type="EMBL" id="UYSU01032226">
    <property type="protein sequence ID" value="VDL88716.1"/>
    <property type="molecule type" value="Genomic_DNA"/>
</dbReference>